<protein>
    <submittedName>
        <fullName evidence="4">GPI ethanolamine phosphate transferase 1</fullName>
    </submittedName>
</protein>
<evidence type="ECO:0000256" key="1">
    <source>
        <dbReference type="SAM" id="Phobius"/>
    </source>
</evidence>
<feature type="transmembrane region" description="Helical" evidence="1">
    <location>
        <begin position="492"/>
        <end position="512"/>
    </location>
</feature>
<keyword evidence="5" id="KW-1185">Reference proteome</keyword>
<keyword evidence="1" id="KW-0812">Transmembrane</keyword>
<feature type="transmembrane region" description="Helical" evidence="1">
    <location>
        <begin position="405"/>
        <end position="426"/>
    </location>
</feature>
<feature type="transmembrane region" description="Helical" evidence="1">
    <location>
        <begin position="459"/>
        <end position="480"/>
    </location>
</feature>
<feature type="transmembrane region" description="Helical" evidence="1">
    <location>
        <begin position="317"/>
        <end position="342"/>
    </location>
</feature>
<accession>A0A9P1DBR1</accession>
<dbReference type="GO" id="GO:0016740">
    <property type="term" value="F:transferase activity"/>
    <property type="evidence" value="ECO:0007669"/>
    <property type="project" value="UniProtKB-KW"/>
</dbReference>
<feature type="transmembrane region" description="Helical" evidence="1">
    <location>
        <begin position="432"/>
        <end position="452"/>
    </location>
</feature>
<comment type="caution">
    <text evidence="2">The sequence shown here is derived from an EMBL/GenBank/DDBJ whole genome shotgun (WGS) entry which is preliminary data.</text>
</comment>
<dbReference type="Proteomes" id="UP001152797">
    <property type="component" value="Unassembled WGS sequence"/>
</dbReference>
<gene>
    <name evidence="2" type="ORF">C1SCF055_LOCUS32520</name>
</gene>
<dbReference type="EMBL" id="CAMXCT010003924">
    <property type="protein sequence ID" value="CAI4006923.1"/>
    <property type="molecule type" value="Genomic_DNA"/>
</dbReference>
<dbReference type="EMBL" id="CAMXCT020003924">
    <property type="protein sequence ID" value="CAL1160298.1"/>
    <property type="molecule type" value="Genomic_DNA"/>
</dbReference>
<name>A0A9P1DBR1_9DINO</name>
<keyword evidence="1" id="KW-0472">Membrane</keyword>
<reference evidence="2" key="1">
    <citation type="submission" date="2022-10" db="EMBL/GenBank/DDBJ databases">
        <authorList>
            <person name="Chen Y."/>
            <person name="Dougan E. K."/>
            <person name="Chan C."/>
            <person name="Rhodes N."/>
            <person name="Thang M."/>
        </authorList>
    </citation>
    <scope>NUCLEOTIDE SEQUENCE</scope>
</reference>
<evidence type="ECO:0000313" key="3">
    <source>
        <dbReference type="EMBL" id="CAL1160298.1"/>
    </source>
</evidence>
<dbReference type="AlphaFoldDB" id="A0A9P1DBR1"/>
<sequence>MSLKLPTPKIPWQKSQSGLLSPVARTRPILRSFTVDGVAGLAQIDEERPAPVLQPLPPRGDVSLPLPGTMAEMGLPSMLRRRGEQRSPETPRSPRWTCAEAADTWTSLKSERQLKPVDSPPARCHSWVLDFERLFTDYFVQVRPSRWRGLWTSNPVTIEPEDVVAAWAEETARYIIRHASTCYSYWPYVQLEYESVHQKLLQEMEWTVEWSGSKRFCVVVSLLPERVCHRLLWAIGDSLLPDEFLTNMQQSLQSRWRSHRFRCSDSFLRPWGTFQTLLVLCTVLMVLCFQSADAHWQAIYKQGIRDPTHRAEALDHLASRLLCLGGFGHLWVFYMVAAFFPLRTLHSPFHRDVGSMAAYSHYSLQATRILLPLVSTAKLAALLVRFERLQISWSFWSLSELNQHSFMIAAASLLPIVAISVCVGMRSSFYSYYHASSFILAAMNGVVSIGFTAYLEVGWAVLCVAAVLLVWLLLFTQYTAEFTKANLLKAAQIQWACLHGLVVLCLVLAAALEVEAGFARRFVKLFCETQTLVPMKVCQRLLSGHS</sequence>
<feature type="transmembrane region" description="Helical" evidence="1">
    <location>
        <begin position="271"/>
        <end position="296"/>
    </location>
</feature>
<evidence type="ECO:0000313" key="4">
    <source>
        <dbReference type="EMBL" id="CAL4794235.1"/>
    </source>
</evidence>
<evidence type="ECO:0000313" key="2">
    <source>
        <dbReference type="EMBL" id="CAI4006923.1"/>
    </source>
</evidence>
<proteinExistence type="predicted"/>
<dbReference type="EMBL" id="CAMXCT030003924">
    <property type="protein sequence ID" value="CAL4794235.1"/>
    <property type="molecule type" value="Genomic_DNA"/>
</dbReference>
<reference evidence="3" key="2">
    <citation type="submission" date="2024-04" db="EMBL/GenBank/DDBJ databases">
        <authorList>
            <person name="Chen Y."/>
            <person name="Shah S."/>
            <person name="Dougan E. K."/>
            <person name="Thang M."/>
            <person name="Chan C."/>
        </authorList>
    </citation>
    <scope>NUCLEOTIDE SEQUENCE [LARGE SCALE GENOMIC DNA]</scope>
</reference>
<keyword evidence="4" id="KW-0808">Transferase</keyword>
<dbReference type="OrthoDB" id="288171at2759"/>
<organism evidence="2">
    <name type="scientific">Cladocopium goreaui</name>
    <dbReference type="NCBI Taxonomy" id="2562237"/>
    <lineage>
        <taxon>Eukaryota</taxon>
        <taxon>Sar</taxon>
        <taxon>Alveolata</taxon>
        <taxon>Dinophyceae</taxon>
        <taxon>Suessiales</taxon>
        <taxon>Symbiodiniaceae</taxon>
        <taxon>Cladocopium</taxon>
    </lineage>
</organism>
<keyword evidence="1" id="KW-1133">Transmembrane helix</keyword>
<evidence type="ECO:0000313" key="5">
    <source>
        <dbReference type="Proteomes" id="UP001152797"/>
    </source>
</evidence>